<keyword evidence="5 11" id="KW-1133">Transmembrane helix</keyword>
<dbReference type="PANTHER" id="PTHR21136:SF172">
    <property type="entry name" value="VESICLE-ASSOCIATED MEMBRANE PROTEIN 711-RELATED"/>
    <property type="match status" value="1"/>
</dbReference>
<dbReference type="Gene3D" id="3.30.450.50">
    <property type="entry name" value="Longin domain"/>
    <property type="match status" value="1"/>
</dbReference>
<dbReference type="PROSITE" id="PS00417">
    <property type="entry name" value="SYNAPTOBREVIN"/>
    <property type="match status" value="1"/>
</dbReference>
<dbReference type="SUPFAM" id="SSF64356">
    <property type="entry name" value="SNARE-like"/>
    <property type="match status" value="1"/>
</dbReference>
<protein>
    <submittedName>
        <fullName evidence="14">SNARE protein</fullName>
    </submittedName>
</protein>
<feature type="domain" description="V-SNARE coiled-coil homology" evidence="13">
    <location>
        <begin position="127"/>
        <end position="187"/>
    </location>
</feature>
<dbReference type="FunFam" id="1.20.5.110:FF:000004">
    <property type="entry name" value="Vesicle-associated membrane protein 7"/>
    <property type="match status" value="1"/>
</dbReference>
<evidence type="ECO:0000256" key="5">
    <source>
        <dbReference type="ARBA" id="ARBA00022989"/>
    </source>
</evidence>
<comment type="caution">
    <text evidence="14">The sequence shown here is derived from an EMBL/GenBank/DDBJ whole genome shotgun (WGS) entry which is preliminary data.</text>
</comment>
<dbReference type="InterPro" id="IPR042855">
    <property type="entry name" value="V_SNARE_CC"/>
</dbReference>
<name>A0AAV3NR33_LITER</name>
<dbReference type="PANTHER" id="PTHR21136">
    <property type="entry name" value="SNARE PROTEINS"/>
    <property type="match status" value="1"/>
</dbReference>
<feature type="transmembrane region" description="Helical" evidence="11">
    <location>
        <begin position="191"/>
        <end position="215"/>
    </location>
</feature>
<keyword evidence="10" id="KW-0175">Coiled coil</keyword>
<proteinExistence type="inferred from homology"/>
<keyword evidence="3 11" id="KW-0812">Transmembrane</keyword>
<comment type="function">
    <text evidence="7">Involved in the targeting and/or fusion of transport vesicles to their target membrane.</text>
</comment>
<comment type="similarity">
    <text evidence="1">Belongs to the synaptobrevin family.</text>
</comment>
<keyword evidence="6 11" id="KW-0472">Membrane</keyword>
<dbReference type="GO" id="GO:0005774">
    <property type="term" value="C:vacuolar membrane"/>
    <property type="evidence" value="ECO:0007669"/>
    <property type="project" value="UniProtKB-SubCell"/>
</dbReference>
<organism evidence="14 15">
    <name type="scientific">Lithospermum erythrorhizon</name>
    <name type="common">Purple gromwell</name>
    <name type="synonym">Lithospermum officinale var. erythrorhizon</name>
    <dbReference type="NCBI Taxonomy" id="34254"/>
    <lineage>
        <taxon>Eukaryota</taxon>
        <taxon>Viridiplantae</taxon>
        <taxon>Streptophyta</taxon>
        <taxon>Embryophyta</taxon>
        <taxon>Tracheophyta</taxon>
        <taxon>Spermatophyta</taxon>
        <taxon>Magnoliopsida</taxon>
        <taxon>eudicotyledons</taxon>
        <taxon>Gunneridae</taxon>
        <taxon>Pentapetalae</taxon>
        <taxon>asterids</taxon>
        <taxon>lamiids</taxon>
        <taxon>Boraginales</taxon>
        <taxon>Boraginaceae</taxon>
        <taxon>Boraginoideae</taxon>
        <taxon>Lithospermeae</taxon>
        <taxon>Lithospermum</taxon>
    </lineage>
</organism>
<evidence type="ECO:0000256" key="7">
    <source>
        <dbReference type="ARBA" id="ARBA00037493"/>
    </source>
</evidence>
<dbReference type="Pfam" id="PF13774">
    <property type="entry name" value="Longin"/>
    <property type="match status" value="1"/>
</dbReference>
<dbReference type="Pfam" id="PF00957">
    <property type="entry name" value="Synaptobrevin"/>
    <property type="match status" value="1"/>
</dbReference>
<dbReference type="PROSITE" id="PS50892">
    <property type="entry name" value="V_SNARE"/>
    <property type="match status" value="1"/>
</dbReference>
<dbReference type="Proteomes" id="UP001454036">
    <property type="component" value="Unassembled WGS sequence"/>
</dbReference>
<dbReference type="FunFam" id="3.30.450.50:FF:000008">
    <property type="entry name" value="Vesicle-associated membrane protein 711"/>
    <property type="match status" value="1"/>
</dbReference>
<dbReference type="InterPro" id="IPR010908">
    <property type="entry name" value="Longin_dom"/>
</dbReference>
<evidence type="ECO:0000256" key="4">
    <source>
        <dbReference type="ARBA" id="ARBA00022927"/>
    </source>
</evidence>
<evidence type="ECO:0000313" key="15">
    <source>
        <dbReference type="Proteomes" id="UP001454036"/>
    </source>
</evidence>
<feature type="domain" description="Longin" evidence="12">
    <location>
        <begin position="7"/>
        <end position="112"/>
    </location>
</feature>
<evidence type="ECO:0000256" key="6">
    <source>
        <dbReference type="ARBA" id="ARBA00023136"/>
    </source>
</evidence>
<dbReference type="InterPro" id="IPR001388">
    <property type="entry name" value="Synaptobrevin-like"/>
</dbReference>
<dbReference type="EMBL" id="BAABME010000331">
    <property type="protein sequence ID" value="GAA0141834.1"/>
    <property type="molecule type" value="Genomic_DNA"/>
</dbReference>
<dbReference type="CDD" id="cd14824">
    <property type="entry name" value="Longin"/>
    <property type="match status" value="1"/>
</dbReference>
<evidence type="ECO:0000256" key="9">
    <source>
        <dbReference type="ARBA" id="ARBA00060379"/>
    </source>
</evidence>
<dbReference type="InterPro" id="IPR011012">
    <property type="entry name" value="Longin-like_dom_sf"/>
</dbReference>
<dbReference type="CDD" id="cd15843">
    <property type="entry name" value="R-SNARE"/>
    <property type="match status" value="1"/>
</dbReference>
<dbReference type="Gene3D" id="1.20.5.110">
    <property type="match status" value="1"/>
</dbReference>
<sequence length="221" mass="25299">MGILHALVARGSVVLAEHGSATTNAGTISKQILEKITGDNNDTNVSYSQDRYIFHVKRTDGLTVLCMADDTVGRRMPFAFLEDIHQRFVRTYGRAVLTAQAYAMNDEFSRILSQQIEYYSNDPNADRINRLKGEMSQVRNVMIQNIDKVLERGDRLEFLVDKTATMQGNTFRFRKQSRRFRNNLWWRNCKLTVALILLLLAIVYVVLAFACHGLTLPYCLN</sequence>
<evidence type="ECO:0000256" key="2">
    <source>
        <dbReference type="ARBA" id="ARBA00022448"/>
    </source>
</evidence>
<accession>A0AAV3NR33</accession>
<dbReference type="PROSITE" id="PS50859">
    <property type="entry name" value="LONGIN"/>
    <property type="match status" value="1"/>
</dbReference>
<evidence type="ECO:0000256" key="11">
    <source>
        <dbReference type="SAM" id="Phobius"/>
    </source>
</evidence>
<reference evidence="14 15" key="1">
    <citation type="submission" date="2024-01" db="EMBL/GenBank/DDBJ databases">
        <title>The complete chloroplast genome sequence of Lithospermum erythrorhizon: insights into the phylogenetic relationship among Boraginaceae species and the maternal lineages of purple gromwells.</title>
        <authorList>
            <person name="Okada T."/>
            <person name="Watanabe K."/>
        </authorList>
    </citation>
    <scope>NUCLEOTIDE SEQUENCE [LARGE SCALE GENOMIC DNA]</scope>
</reference>
<gene>
    <name evidence="14" type="ORF">LIER_02886</name>
</gene>
<dbReference type="GO" id="GO:0015031">
    <property type="term" value="P:protein transport"/>
    <property type="evidence" value="ECO:0007669"/>
    <property type="project" value="UniProtKB-KW"/>
</dbReference>
<keyword evidence="4" id="KW-0653">Protein transport</keyword>
<dbReference type="AlphaFoldDB" id="A0AAV3NR33"/>
<evidence type="ECO:0000256" key="8">
    <source>
        <dbReference type="ARBA" id="ARBA00060376"/>
    </source>
</evidence>
<dbReference type="GO" id="GO:0016192">
    <property type="term" value="P:vesicle-mediated transport"/>
    <property type="evidence" value="ECO:0007669"/>
    <property type="project" value="InterPro"/>
</dbReference>
<dbReference type="SUPFAM" id="SSF58038">
    <property type="entry name" value="SNARE fusion complex"/>
    <property type="match status" value="1"/>
</dbReference>
<dbReference type="SMART" id="SM01270">
    <property type="entry name" value="Longin"/>
    <property type="match status" value="1"/>
</dbReference>
<evidence type="ECO:0000259" key="12">
    <source>
        <dbReference type="PROSITE" id="PS50859"/>
    </source>
</evidence>
<keyword evidence="15" id="KW-1185">Reference proteome</keyword>
<comment type="subcellular location">
    <subcellularLocation>
        <location evidence="8">Prevacuolar compartment membrane</location>
        <topology evidence="8">Single-pass type IV membrane protein</topology>
    </subcellularLocation>
    <subcellularLocation>
        <location evidence="9">Vacuole membrane</location>
        <topology evidence="9">Single-pass type IV membrane protein</topology>
    </subcellularLocation>
</comment>
<evidence type="ECO:0000256" key="3">
    <source>
        <dbReference type="ARBA" id="ARBA00022692"/>
    </source>
</evidence>
<dbReference type="InterPro" id="IPR051097">
    <property type="entry name" value="Synaptobrevin-like_transport"/>
</dbReference>
<dbReference type="PRINTS" id="PR00219">
    <property type="entry name" value="SYNAPTOBREVN"/>
</dbReference>
<evidence type="ECO:0000313" key="14">
    <source>
        <dbReference type="EMBL" id="GAA0141834.1"/>
    </source>
</evidence>
<evidence type="ECO:0000256" key="1">
    <source>
        <dbReference type="ARBA" id="ARBA00008025"/>
    </source>
</evidence>
<evidence type="ECO:0000259" key="13">
    <source>
        <dbReference type="PROSITE" id="PS50892"/>
    </source>
</evidence>
<evidence type="ECO:0000256" key="10">
    <source>
        <dbReference type="PROSITE-ProRule" id="PRU00290"/>
    </source>
</evidence>
<keyword evidence="2" id="KW-0813">Transport</keyword>